<protein>
    <submittedName>
        <fullName evidence="2">Uncharacterized protein</fullName>
    </submittedName>
</protein>
<dbReference type="AlphaFoldDB" id="A0A6H5GH92"/>
<reference evidence="2 3" key="1">
    <citation type="submission" date="2020-02" db="EMBL/GenBank/DDBJ databases">
        <authorList>
            <person name="Ferguson B K."/>
        </authorList>
    </citation>
    <scope>NUCLEOTIDE SEQUENCE [LARGE SCALE GENOMIC DNA]</scope>
</reference>
<feature type="non-terminal residue" evidence="2">
    <location>
        <position position="132"/>
    </location>
</feature>
<evidence type="ECO:0000313" key="2">
    <source>
        <dbReference type="EMBL" id="CAB0002443.1"/>
    </source>
</evidence>
<accession>A0A6H5GH92</accession>
<evidence type="ECO:0000256" key="1">
    <source>
        <dbReference type="SAM" id="Phobius"/>
    </source>
</evidence>
<keyword evidence="3" id="KW-1185">Reference proteome</keyword>
<evidence type="ECO:0000313" key="3">
    <source>
        <dbReference type="Proteomes" id="UP000479000"/>
    </source>
</evidence>
<feature type="transmembrane region" description="Helical" evidence="1">
    <location>
        <begin position="66"/>
        <end position="85"/>
    </location>
</feature>
<gene>
    <name evidence="2" type="ORF">NTEN_LOCUS8230</name>
</gene>
<keyword evidence="1" id="KW-0472">Membrane</keyword>
<dbReference type="EMBL" id="CADCXU010012245">
    <property type="protein sequence ID" value="CAB0002443.1"/>
    <property type="molecule type" value="Genomic_DNA"/>
</dbReference>
<dbReference type="OrthoDB" id="10651466at2759"/>
<feature type="transmembrane region" description="Helical" evidence="1">
    <location>
        <begin position="34"/>
        <end position="54"/>
    </location>
</feature>
<sequence length="132" mass="14650">MVPKVDVFKAAFLTLSACGINCHAGSTSWTFTAVKVLMLALNIFNKIVFLMGILQPNVNLDIRLENVAILLAGVPTDYAILIFMFQEERILQFIGRINNLVAEVEEEFGTGVTQQWSKHSSLILISYSVVCL</sequence>
<keyword evidence="1" id="KW-1133">Transmembrane helix</keyword>
<organism evidence="2 3">
    <name type="scientific">Nesidiocoris tenuis</name>
    <dbReference type="NCBI Taxonomy" id="355587"/>
    <lineage>
        <taxon>Eukaryota</taxon>
        <taxon>Metazoa</taxon>
        <taxon>Ecdysozoa</taxon>
        <taxon>Arthropoda</taxon>
        <taxon>Hexapoda</taxon>
        <taxon>Insecta</taxon>
        <taxon>Pterygota</taxon>
        <taxon>Neoptera</taxon>
        <taxon>Paraneoptera</taxon>
        <taxon>Hemiptera</taxon>
        <taxon>Heteroptera</taxon>
        <taxon>Panheteroptera</taxon>
        <taxon>Cimicomorpha</taxon>
        <taxon>Miridae</taxon>
        <taxon>Dicyphina</taxon>
        <taxon>Nesidiocoris</taxon>
    </lineage>
</organism>
<keyword evidence="1" id="KW-0812">Transmembrane</keyword>
<dbReference type="Proteomes" id="UP000479000">
    <property type="component" value="Unassembled WGS sequence"/>
</dbReference>
<proteinExistence type="predicted"/>
<name>A0A6H5GH92_9HEMI</name>